<protein>
    <submittedName>
        <fullName evidence="3">Breast cancer anti-estrogen resistance protein 3-like</fullName>
    </submittedName>
</protein>
<keyword evidence="2" id="KW-1185">Reference proteome</keyword>
<feature type="region of interest" description="Disordered" evidence="1">
    <location>
        <begin position="26"/>
        <end position="93"/>
    </location>
</feature>
<proteinExistence type="predicted"/>
<reference evidence="3" key="1">
    <citation type="submission" date="2025-08" db="UniProtKB">
        <authorList>
            <consortium name="RefSeq"/>
        </authorList>
    </citation>
    <scope>IDENTIFICATION</scope>
    <source>
        <tissue evidence="3">Kidney</tissue>
    </source>
</reference>
<dbReference type="OrthoDB" id="2412973at2759"/>
<name>A0A1S3FAL8_DIPOR</name>
<evidence type="ECO:0000313" key="2">
    <source>
        <dbReference type="Proteomes" id="UP000081671"/>
    </source>
</evidence>
<gene>
    <name evidence="3" type="primary">LOC105987088</name>
</gene>
<sequence>MAAGKFASLPRNMPMNHQFPLASSMDLLSSKAPPAEHRTDAYQDVSLHGTLPRKKKGPPPIRSSHMGTLPHTKSPRQSSPLTQDVIPENPLHDWKGETFTFRDPHLLDPTLEYVKVGIQDLV</sequence>
<organism evidence="2 3">
    <name type="scientific">Dipodomys ordii</name>
    <name type="common">Ord's kangaroo rat</name>
    <dbReference type="NCBI Taxonomy" id="10020"/>
    <lineage>
        <taxon>Eukaryota</taxon>
        <taxon>Metazoa</taxon>
        <taxon>Chordata</taxon>
        <taxon>Craniata</taxon>
        <taxon>Vertebrata</taxon>
        <taxon>Euteleostomi</taxon>
        <taxon>Mammalia</taxon>
        <taxon>Eutheria</taxon>
        <taxon>Euarchontoglires</taxon>
        <taxon>Glires</taxon>
        <taxon>Rodentia</taxon>
        <taxon>Castorimorpha</taxon>
        <taxon>Heteromyidae</taxon>
        <taxon>Dipodomyinae</taxon>
        <taxon>Dipodomys</taxon>
    </lineage>
</organism>
<dbReference type="KEGG" id="dord:105987088"/>
<dbReference type="InParanoid" id="A0A1S3FAL8"/>
<dbReference type="RefSeq" id="XP_012873698.1">
    <property type="nucleotide sequence ID" value="XM_013018244.1"/>
</dbReference>
<accession>A0A1S3FAL8</accession>
<evidence type="ECO:0000313" key="3">
    <source>
        <dbReference type="RefSeq" id="XP_012873698.1"/>
    </source>
</evidence>
<dbReference type="GeneID" id="105987088"/>
<dbReference type="Proteomes" id="UP000081671">
    <property type="component" value="Unplaced"/>
</dbReference>
<evidence type="ECO:0000256" key="1">
    <source>
        <dbReference type="SAM" id="MobiDB-lite"/>
    </source>
</evidence>
<dbReference type="AlphaFoldDB" id="A0A1S3FAL8"/>